<dbReference type="RefSeq" id="WP_136969145.1">
    <property type="nucleotide sequence ID" value="NZ_JARZHI010000024.1"/>
</dbReference>
<evidence type="ECO:0000256" key="1">
    <source>
        <dbReference type="SAM" id="Phobius"/>
    </source>
</evidence>
<keyword evidence="1" id="KW-1133">Transmembrane helix</keyword>
<keyword evidence="1" id="KW-0812">Transmembrane</keyword>
<evidence type="ECO:0000313" key="3">
    <source>
        <dbReference type="Proteomes" id="UP001160301"/>
    </source>
</evidence>
<name>A0ABT6NXT5_9BACT</name>
<accession>A0ABT6NXT5</accession>
<sequence length="336" mass="36329">MKTHDARKDEAAWHPARALAHPAWWMALAVLAGNDHVLKGSGLVPGFVTGKLSDVAGLFLAPALLATLVRARGRRAVIGCHVAAAVVFSALELSEGLAAAWDAALVALGLPFQTWADPTDLLALPFVALGYRVLTPSMREVRDDKPRRGLRPIEIVAAAVGLVFCMATSVARLHQVRVTGPRAKILADVFLHVPSDEPEMHVLLRQPIVRLDCEAVLGDPSRLRPEMFGGKVAGSGVVFAGENQAIAPSERWGVEPEQSCNAALVWAEKSAIFSSATLPWTYVVWDTRKIPMRPVHERPEKGEALPDGALVLREGKNGLELRPQGPVWIRRADGVR</sequence>
<dbReference type="Proteomes" id="UP001160301">
    <property type="component" value="Unassembled WGS sequence"/>
</dbReference>
<protein>
    <submittedName>
        <fullName evidence="2">Uncharacterized protein</fullName>
    </submittedName>
</protein>
<proteinExistence type="predicted"/>
<feature type="transmembrane region" description="Helical" evidence="1">
    <location>
        <begin position="114"/>
        <end position="134"/>
    </location>
</feature>
<organism evidence="2 3">
    <name type="scientific">Polyangium sorediatum</name>
    <dbReference type="NCBI Taxonomy" id="889274"/>
    <lineage>
        <taxon>Bacteria</taxon>
        <taxon>Pseudomonadati</taxon>
        <taxon>Myxococcota</taxon>
        <taxon>Polyangia</taxon>
        <taxon>Polyangiales</taxon>
        <taxon>Polyangiaceae</taxon>
        <taxon>Polyangium</taxon>
    </lineage>
</organism>
<feature type="transmembrane region" description="Helical" evidence="1">
    <location>
        <begin position="76"/>
        <end position="94"/>
    </location>
</feature>
<keyword evidence="3" id="KW-1185">Reference proteome</keyword>
<evidence type="ECO:0000313" key="2">
    <source>
        <dbReference type="EMBL" id="MDI1432875.1"/>
    </source>
</evidence>
<keyword evidence="1" id="KW-0472">Membrane</keyword>
<feature type="transmembrane region" description="Helical" evidence="1">
    <location>
        <begin position="155"/>
        <end position="174"/>
    </location>
</feature>
<gene>
    <name evidence="2" type="ORF">QHF89_25480</name>
</gene>
<reference evidence="2 3" key="1">
    <citation type="submission" date="2023-04" db="EMBL/GenBank/DDBJ databases">
        <title>The genome sequence of Polyangium sorediatum DSM14670.</title>
        <authorList>
            <person name="Zhang X."/>
        </authorList>
    </citation>
    <scope>NUCLEOTIDE SEQUENCE [LARGE SCALE GENOMIC DNA]</scope>
    <source>
        <strain evidence="2 3">DSM 14670</strain>
    </source>
</reference>
<comment type="caution">
    <text evidence="2">The sequence shown here is derived from an EMBL/GenBank/DDBJ whole genome shotgun (WGS) entry which is preliminary data.</text>
</comment>
<dbReference type="EMBL" id="JARZHI010000024">
    <property type="protein sequence ID" value="MDI1432875.1"/>
    <property type="molecule type" value="Genomic_DNA"/>
</dbReference>